<dbReference type="AlphaFoldDB" id="A0A9K3N5Y0"/>
<evidence type="ECO:0000313" key="1">
    <source>
        <dbReference type="EMBL" id="KAF5788586.1"/>
    </source>
</evidence>
<dbReference type="EMBL" id="MNCJ02000325">
    <property type="protein sequence ID" value="KAF5788586.1"/>
    <property type="molecule type" value="Genomic_DNA"/>
</dbReference>
<dbReference type="Gramene" id="mRNA:HanXRQr2_Chr10g0465611">
    <property type="protein sequence ID" value="CDS:HanXRQr2_Chr10g0465611.1"/>
    <property type="gene ID" value="HanXRQr2_Chr10g0465611"/>
</dbReference>
<proteinExistence type="predicted"/>
<keyword evidence="2" id="KW-1185">Reference proteome</keyword>
<organism evidence="1 2">
    <name type="scientific">Helianthus annuus</name>
    <name type="common">Common sunflower</name>
    <dbReference type="NCBI Taxonomy" id="4232"/>
    <lineage>
        <taxon>Eukaryota</taxon>
        <taxon>Viridiplantae</taxon>
        <taxon>Streptophyta</taxon>
        <taxon>Embryophyta</taxon>
        <taxon>Tracheophyta</taxon>
        <taxon>Spermatophyta</taxon>
        <taxon>Magnoliopsida</taxon>
        <taxon>eudicotyledons</taxon>
        <taxon>Gunneridae</taxon>
        <taxon>Pentapetalae</taxon>
        <taxon>asterids</taxon>
        <taxon>campanulids</taxon>
        <taxon>Asterales</taxon>
        <taxon>Asteraceae</taxon>
        <taxon>Asteroideae</taxon>
        <taxon>Heliantheae alliance</taxon>
        <taxon>Heliantheae</taxon>
        <taxon>Helianthus</taxon>
    </lineage>
</organism>
<reference evidence="1" key="1">
    <citation type="journal article" date="2017" name="Nature">
        <title>The sunflower genome provides insights into oil metabolism, flowering and Asterid evolution.</title>
        <authorList>
            <person name="Badouin H."/>
            <person name="Gouzy J."/>
            <person name="Grassa C.J."/>
            <person name="Murat F."/>
            <person name="Staton S.E."/>
            <person name="Cottret L."/>
            <person name="Lelandais-Briere C."/>
            <person name="Owens G.L."/>
            <person name="Carrere S."/>
            <person name="Mayjonade B."/>
            <person name="Legrand L."/>
            <person name="Gill N."/>
            <person name="Kane N.C."/>
            <person name="Bowers J.E."/>
            <person name="Hubner S."/>
            <person name="Bellec A."/>
            <person name="Berard A."/>
            <person name="Berges H."/>
            <person name="Blanchet N."/>
            <person name="Boniface M.C."/>
            <person name="Brunel D."/>
            <person name="Catrice O."/>
            <person name="Chaidir N."/>
            <person name="Claudel C."/>
            <person name="Donnadieu C."/>
            <person name="Faraut T."/>
            <person name="Fievet G."/>
            <person name="Helmstetter N."/>
            <person name="King M."/>
            <person name="Knapp S.J."/>
            <person name="Lai Z."/>
            <person name="Le Paslier M.C."/>
            <person name="Lippi Y."/>
            <person name="Lorenzon L."/>
            <person name="Mandel J.R."/>
            <person name="Marage G."/>
            <person name="Marchand G."/>
            <person name="Marquand E."/>
            <person name="Bret-Mestries E."/>
            <person name="Morien E."/>
            <person name="Nambeesan S."/>
            <person name="Nguyen T."/>
            <person name="Pegot-Espagnet P."/>
            <person name="Pouilly N."/>
            <person name="Raftis F."/>
            <person name="Sallet E."/>
            <person name="Schiex T."/>
            <person name="Thomas J."/>
            <person name="Vandecasteele C."/>
            <person name="Vares D."/>
            <person name="Vear F."/>
            <person name="Vautrin S."/>
            <person name="Crespi M."/>
            <person name="Mangin B."/>
            <person name="Burke J.M."/>
            <person name="Salse J."/>
            <person name="Munos S."/>
            <person name="Vincourt P."/>
            <person name="Rieseberg L.H."/>
            <person name="Langlade N.B."/>
        </authorList>
    </citation>
    <scope>NUCLEOTIDE SEQUENCE</scope>
    <source>
        <tissue evidence="1">Leaves</tissue>
    </source>
</reference>
<name>A0A9K3N5Y0_HELAN</name>
<evidence type="ECO:0000313" key="2">
    <source>
        <dbReference type="Proteomes" id="UP000215914"/>
    </source>
</evidence>
<sequence>MSWCNDAYKTTTFPPATIICVNLINPGTKNYVDFYLEGAILTQSLPSGSFWVTF</sequence>
<dbReference type="Proteomes" id="UP000215914">
    <property type="component" value="Unassembled WGS sequence"/>
</dbReference>
<protein>
    <submittedName>
        <fullName evidence="1">Uncharacterized protein</fullName>
    </submittedName>
</protein>
<accession>A0A9K3N5Y0</accession>
<comment type="caution">
    <text evidence="1">The sequence shown here is derived from an EMBL/GenBank/DDBJ whole genome shotgun (WGS) entry which is preliminary data.</text>
</comment>
<reference evidence="1" key="2">
    <citation type="submission" date="2020-06" db="EMBL/GenBank/DDBJ databases">
        <title>Helianthus annuus Genome sequencing and assembly Release 2.</title>
        <authorList>
            <person name="Gouzy J."/>
            <person name="Langlade N."/>
            <person name="Munos S."/>
        </authorList>
    </citation>
    <scope>NUCLEOTIDE SEQUENCE</scope>
    <source>
        <tissue evidence="1">Leaves</tissue>
    </source>
</reference>
<gene>
    <name evidence="1" type="ORF">HanXRQr2_Chr10g0465611</name>
</gene>